<feature type="transmembrane region" description="Helical" evidence="1">
    <location>
        <begin position="51"/>
        <end position="74"/>
    </location>
</feature>
<gene>
    <name evidence="2" type="ORF">CA54_45340</name>
</gene>
<protein>
    <submittedName>
        <fullName evidence="2">Uncharacterized protein</fullName>
    </submittedName>
</protein>
<comment type="caution">
    <text evidence="2">The sequence shown here is derived from an EMBL/GenBank/DDBJ whole genome shotgun (WGS) entry which is preliminary data.</text>
</comment>
<name>A0A5C6BFT0_9PLAN</name>
<reference evidence="2 3" key="1">
    <citation type="submission" date="2019-02" db="EMBL/GenBank/DDBJ databases">
        <title>Deep-cultivation of Planctomycetes and their phenomic and genomic characterization uncovers novel biology.</title>
        <authorList>
            <person name="Wiegand S."/>
            <person name="Jogler M."/>
            <person name="Boedeker C."/>
            <person name="Pinto D."/>
            <person name="Vollmers J."/>
            <person name="Rivas-Marin E."/>
            <person name="Kohn T."/>
            <person name="Peeters S.H."/>
            <person name="Heuer A."/>
            <person name="Rast P."/>
            <person name="Oberbeckmann S."/>
            <person name="Bunk B."/>
            <person name="Jeske O."/>
            <person name="Meyerdierks A."/>
            <person name="Storesund J.E."/>
            <person name="Kallscheuer N."/>
            <person name="Luecker S."/>
            <person name="Lage O.M."/>
            <person name="Pohl T."/>
            <person name="Merkel B.J."/>
            <person name="Hornburger P."/>
            <person name="Mueller R.-W."/>
            <person name="Bruemmer F."/>
            <person name="Labrenz M."/>
            <person name="Spormann A.M."/>
            <person name="Op Den Camp H."/>
            <person name="Overmann J."/>
            <person name="Amann R."/>
            <person name="Jetten M.S.M."/>
            <person name="Mascher T."/>
            <person name="Medema M.H."/>
            <person name="Devos D.P."/>
            <person name="Kaster A.-K."/>
            <person name="Ovreas L."/>
            <person name="Rohde M."/>
            <person name="Galperin M.Y."/>
            <person name="Jogler C."/>
        </authorList>
    </citation>
    <scope>NUCLEOTIDE SEQUENCE [LARGE SCALE GENOMIC DNA]</scope>
    <source>
        <strain evidence="2 3">CA54</strain>
    </source>
</reference>
<keyword evidence="3" id="KW-1185">Reference proteome</keyword>
<dbReference type="AlphaFoldDB" id="A0A5C6BFT0"/>
<keyword evidence="1" id="KW-0812">Transmembrane</keyword>
<dbReference type="RefSeq" id="WP_146373010.1">
    <property type="nucleotide sequence ID" value="NZ_SJPP01000002.1"/>
</dbReference>
<accession>A0A5C6BFT0</accession>
<proteinExistence type="predicted"/>
<sequence length="88" mass="9986">MTTNWLDELEQRRFLGPEEGPHAFFPLGAFQGYLLSKQAYRGIIRSAHKRLLLYSLGITAVTTALGVFFGIHFYTMTWGGCILTLLNF</sequence>
<evidence type="ECO:0000313" key="2">
    <source>
        <dbReference type="EMBL" id="TWU09294.1"/>
    </source>
</evidence>
<dbReference type="OrthoDB" id="9926607at2"/>
<dbReference type="Proteomes" id="UP000320735">
    <property type="component" value="Unassembled WGS sequence"/>
</dbReference>
<evidence type="ECO:0000256" key="1">
    <source>
        <dbReference type="SAM" id="Phobius"/>
    </source>
</evidence>
<keyword evidence="1" id="KW-0472">Membrane</keyword>
<keyword evidence="1" id="KW-1133">Transmembrane helix</keyword>
<dbReference type="EMBL" id="SJPP01000002">
    <property type="protein sequence ID" value="TWU09294.1"/>
    <property type="molecule type" value="Genomic_DNA"/>
</dbReference>
<evidence type="ECO:0000313" key="3">
    <source>
        <dbReference type="Proteomes" id="UP000320735"/>
    </source>
</evidence>
<organism evidence="2 3">
    <name type="scientific">Symmachiella macrocystis</name>
    <dbReference type="NCBI Taxonomy" id="2527985"/>
    <lineage>
        <taxon>Bacteria</taxon>
        <taxon>Pseudomonadati</taxon>
        <taxon>Planctomycetota</taxon>
        <taxon>Planctomycetia</taxon>
        <taxon>Planctomycetales</taxon>
        <taxon>Planctomycetaceae</taxon>
        <taxon>Symmachiella</taxon>
    </lineage>
</organism>